<evidence type="ECO:0000313" key="6">
    <source>
        <dbReference type="EMBL" id="GMI48470.1"/>
    </source>
</evidence>
<gene>
    <name evidence="6" type="ORF">TrCOL_g6673</name>
</gene>
<dbReference type="PRINTS" id="PR00105">
    <property type="entry name" value="C5METTRFRASE"/>
</dbReference>
<keyword evidence="2 4" id="KW-0808">Transferase</keyword>
<evidence type="ECO:0000256" key="1">
    <source>
        <dbReference type="ARBA" id="ARBA00022603"/>
    </source>
</evidence>
<proteinExistence type="inferred from homology"/>
<dbReference type="SUPFAM" id="SSF53335">
    <property type="entry name" value="S-adenosyl-L-methionine-dependent methyltransferases"/>
    <property type="match status" value="1"/>
</dbReference>
<evidence type="ECO:0000256" key="4">
    <source>
        <dbReference type="PROSITE-ProRule" id="PRU01016"/>
    </source>
</evidence>
<reference evidence="7" key="1">
    <citation type="journal article" date="2023" name="Commun. Biol.">
        <title>Genome analysis of Parmales, the sister group of diatoms, reveals the evolutionary specialization of diatoms from phago-mixotrophs to photoautotrophs.</title>
        <authorList>
            <person name="Ban H."/>
            <person name="Sato S."/>
            <person name="Yoshikawa S."/>
            <person name="Yamada K."/>
            <person name="Nakamura Y."/>
            <person name="Ichinomiya M."/>
            <person name="Sato N."/>
            <person name="Blanc-Mathieu R."/>
            <person name="Endo H."/>
            <person name="Kuwata A."/>
            <person name="Ogata H."/>
        </authorList>
    </citation>
    <scope>NUCLEOTIDE SEQUENCE [LARGE SCALE GENOMIC DNA]</scope>
</reference>
<dbReference type="PANTHER" id="PTHR46098">
    <property type="entry name" value="TRNA (CYTOSINE(38)-C(5))-METHYLTRANSFERASE"/>
    <property type="match status" value="1"/>
</dbReference>
<dbReference type="EMBL" id="BRYA01000399">
    <property type="protein sequence ID" value="GMI48470.1"/>
    <property type="molecule type" value="Genomic_DNA"/>
</dbReference>
<dbReference type="PROSITE" id="PS51679">
    <property type="entry name" value="SAM_MT_C5"/>
    <property type="match status" value="1"/>
</dbReference>
<dbReference type="OrthoDB" id="414133at2759"/>
<evidence type="ECO:0000256" key="2">
    <source>
        <dbReference type="ARBA" id="ARBA00022679"/>
    </source>
</evidence>
<name>A0A9W7GNC4_9STRA</name>
<feature type="compositionally biased region" description="Acidic residues" evidence="5">
    <location>
        <begin position="227"/>
        <end position="241"/>
    </location>
</feature>
<dbReference type="Gene3D" id="3.90.120.10">
    <property type="entry name" value="DNA Methylase, subunit A, domain 2"/>
    <property type="match status" value="1"/>
</dbReference>
<organism evidence="6 7">
    <name type="scientific">Triparma columacea</name>
    <dbReference type="NCBI Taxonomy" id="722753"/>
    <lineage>
        <taxon>Eukaryota</taxon>
        <taxon>Sar</taxon>
        <taxon>Stramenopiles</taxon>
        <taxon>Ochrophyta</taxon>
        <taxon>Bolidophyceae</taxon>
        <taxon>Parmales</taxon>
        <taxon>Triparmaceae</taxon>
        <taxon>Triparma</taxon>
    </lineage>
</organism>
<dbReference type="InterPro" id="IPR029063">
    <property type="entry name" value="SAM-dependent_MTases_sf"/>
</dbReference>
<dbReference type="GO" id="GO:0008168">
    <property type="term" value="F:methyltransferase activity"/>
    <property type="evidence" value="ECO:0007669"/>
    <property type="project" value="UniProtKB-KW"/>
</dbReference>
<dbReference type="GO" id="GO:0032259">
    <property type="term" value="P:methylation"/>
    <property type="evidence" value="ECO:0007669"/>
    <property type="project" value="UniProtKB-KW"/>
</dbReference>
<evidence type="ECO:0000256" key="3">
    <source>
        <dbReference type="ARBA" id="ARBA00022691"/>
    </source>
</evidence>
<evidence type="ECO:0000313" key="7">
    <source>
        <dbReference type="Proteomes" id="UP001165065"/>
    </source>
</evidence>
<dbReference type="AlphaFoldDB" id="A0A9W7GNC4"/>
<dbReference type="PANTHER" id="PTHR46098:SF1">
    <property type="entry name" value="TRNA (CYTOSINE(38)-C(5))-METHYLTRANSFERASE"/>
    <property type="match status" value="1"/>
</dbReference>
<keyword evidence="7" id="KW-1185">Reference proteome</keyword>
<protein>
    <submittedName>
        <fullName evidence="6">Uncharacterized protein</fullName>
    </submittedName>
</protein>
<dbReference type="GO" id="GO:0005634">
    <property type="term" value="C:nucleus"/>
    <property type="evidence" value="ECO:0007669"/>
    <property type="project" value="TreeGrafter"/>
</dbReference>
<dbReference type="Gene3D" id="3.40.50.150">
    <property type="entry name" value="Vaccinia Virus protein VP39"/>
    <property type="match status" value="1"/>
</dbReference>
<accession>A0A9W7GNC4</accession>
<comment type="similarity">
    <text evidence="4">Belongs to the class I-like SAM-binding methyltransferase superfamily. C5-methyltransferase family.</text>
</comment>
<dbReference type="Pfam" id="PF00145">
    <property type="entry name" value="DNA_methylase"/>
    <property type="match status" value="1"/>
</dbReference>
<dbReference type="InterPro" id="IPR001525">
    <property type="entry name" value="C5_MeTfrase"/>
</dbReference>
<feature type="region of interest" description="Disordered" evidence="5">
    <location>
        <begin position="227"/>
        <end position="252"/>
    </location>
</feature>
<feature type="active site" evidence="4">
    <location>
        <position position="103"/>
    </location>
</feature>
<sequence length="403" mass="45106">MAPLVAPPSSTVPQEAKKRESLRVFEFFSGIGGMRLALEAAILEHPLYTVGECTAVECSDICNKCYEANFSADNSRCLQVNIESLHIEKIDGQADVWTLSPPCQPFTTTKGALQKGSEDNRSKGFAHVMSMLTLTSLPPRWIFFENVKGFRGSSVHSEWASVLQAKGYVWEEFLLSPTHLRRPNQRMRFYMACELDAKPGEGRLRREIHTAAIPYALLGSATAALEDDEDDENDEGGEGENETSPFPAAVAPPGVKRLHNWVLTDESLKSDLGESNFAELQVPDRILSKPWAQGLSYVGVDDRITFCFTSAYGKTFHKSSGSLFHLRISRGKDVPRPDDMSSVHSGDVRLFAPNELLGLFGFPERYRFPEDMKMRHRFKLIGQSVNVAVVEHVMRSVFWRKAE</sequence>
<keyword evidence="1 4" id="KW-0489">Methyltransferase</keyword>
<dbReference type="Proteomes" id="UP001165065">
    <property type="component" value="Unassembled WGS sequence"/>
</dbReference>
<evidence type="ECO:0000256" key="5">
    <source>
        <dbReference type="SAM" id="MobiDB-lite"/>
    </source>
</evidence>
<dbReference type="InterPro" id="IPR050750">
    <property type="entry name" value="C5-MTase"/>
</dbReference>
<keyword evidence="3 4" id="KW-0949">S-adenosyl-L-methionine</keyword>
<comment type="caution">
    <text evidence="6">The sequence shown here is derived from an EMBL/GenBank/DDBJ whole genome shotgun (WGS) entry which is preliminary data.</text>
</comment>